<dbReference type="InterPro" id="IPR001810">
    <property type="entry name" value="F-box_dom"/>
</dbReference>
<dbReference type="Gene3D" id="1.20.1280.50">
    <property type="match status" value="1"/>
</dbReference>
<dbReference type="SUPFAM" id="SSF81383">
    <property type="entry name" value="F-box domain"/>
    <property type="match status" value="1"/>
</dbReference>
<dbReference type="Proteomes" id="UP000823775">
    <property type="component" value="Unassembled WGS sequence"/>
</dbReference>
<evidence type="ECO:0000313" key="2">
    <source>
        <dbReference type="EMBL" id="MCD7465589.1"/>
    </source>
</evidence>
<dbReference type="InterPro" id="IPR050796">
    <property type="entry name" value="SCF_F-box_component"/>
</dbReference>
<dbReference type="EMBL" id="JACEIK010001063">
    <property type="protein sequence ID" value="MCD7465589.1"/>
    <property type="molecule type" value="Genomic_DNA"/>
</dbReference>
<dbReference type="PANTHER" id="PTHR31672:SF13">
    <property type="entry name" value="F-BOX PROTEIN CPR30-LIKE"/>
    <property type="match status" value="1"/>
</dbReference>
<evidence type="ECO:0000259" key="1">
    <source>
        <dbReference type="Pfam" id="PF00646"/>
    </source>
</evidence>
<dbReference type="Pfam" id="PF00646">
    <property type="entry name" value="F-box"/>
    <property type="match status" value="1"/>
</dbReference>
<organism evidence="2 3">
    <name type="scientific">Datura stramonium</name>
    <name type="common">Jimsonweed</name>
    <name type="synonym">Common thornapple</name>
    <dbReference type="NCBI Taxonomy" id="4076"/>
    <lineage>
        <taxon>Eukaryota</taxon>
        <taxon>Viridiplantae</taxon>
        <taxon>Streptophyta</taxon>
        <taxon>Embryophyta</taxon>
        <taxon>Tracheophyta</taxon>
        <taxon>Spermatophyta</taxon>
        <taxon>Magnoliopsida</taxon>
        <taxon>eudicotyledons</taxon>
        <taxon>Gunneridae</taxon>
        <taxon>Pentapetalae</taxon>
        <taxon>asterids</taxon>
        <taxon>lamiids</taxon>
        <taxon>Solanales</taxon>
        <taxon>Solanaceae</taxon>
        <taxon>Solanoideae</taxon>
        <taxon>Datureae</taxon>
        <taxon>Datura</taxon>
    </lineage>
</organism>
<feature type="domain" description="F-box" evidence="1">
    <location>
        <begin position="20"/>
        <end position="48"/>
    </location>
</feature>
<name>A0ABS8T3M4_DATST</name>
<gene>
    <name evidence="2" type="ORF">HAX54_001596</name>
</gene>
<sequence length="273" mass="31662">MATSIGSYTREETITDVLLIRLPVKSLLRFKCVCKSWSDLIKSASFIKKHFNCESSRPRLWICKFGVEYRPQPPLRAINFFLFPEKLIAGIIPASQRIFRWEGTSDFRGILGPINGLFMLEKGHFLCNVRFAWWNPATKKCRTIPMVSFELQRFFDEHECISGIGYDAMEGPPIPNDHWGTLMLRAGSLAAMSCSETAQPFTSCYDVWERIGEKNWIKIVTVNPPITWHWPIGTWEYDKLGSVWPISYKESLVPINRENPLEEDNIEYFFTTF</sequence>
<comment type="caution">
    <text evidence="2">The sequence shown here is derived from an EMBL/GenBank/DDBJ whole genome shotgun (WGS) entry which is preliminary data.</text>
</comment>
<evidence type="ECO:0000313" key="3">
    <source>
        <dbReference type="Proteomes" id="UP000823775"/>
    </source>
</evidence>
<accession>A0ABS8T3M4</accession>
<keyword evidence="3" id="KW-1185">Reference proteome</keyword>
<dbReference type="PANTHER" id="PTHR31672">
    <property type="entry name" value="BNACNNG10540D PROTEIN"/>
    <property type="match status" value="1"/>
</dbReference>
<protein>
    <recommendedName>
        <fullName evidence="1">F-box domain-containing protein</fullName>
    </recommendedName>
</protein>
<dbReference type="InterPro" id="IPR036047">
    <property type="entry name" value="F-box-like_dom_sf"/>
</dbReference>
<proteinExistence type="predicted"/>
<reference evidence="2 3" key="1">
    <citation type="journal article" date="2021" name="BMC Genomics">
        <title>Datura genome reveals duplications of psychoactive alkaloid biosynthetic genes and high mutation rate following tissue culture.</title>
        <authorList>
            <person name="Rajewski A."/>
            <person name="Carter-House D."/>
            <person name="Stajich J."/>
            <person name="Litt A."/>
        </authorList>
    </citation>
    <scope>NUCLEOTIDE SEQUENCE [LARGE SCALE GENOMIC DNA]</scope>
    <source>
        <strain evidence="2">AR-01</strain>
    </source>
</reference>